<dbReference type="PROSITE" id="PS51186">
    <property type="entry name" value="GNAT"/>
    <property type="match status" value="1"/>
</dbReference>
<dbReference type="Pfam" id="PF00583">
    <property type="entry name" value="Acetyltransf_1"/>
    <property type="match status" value="1"/>
</dbReference>
<protein>
    <submittedName>
        <fullName evidence="2">GNAT family N-acetyltransferase</fullName>
    </submittedName>
</protein>
<reference evidence="2 3" key="1">
    <citation type="submission" date="2016-10" db="EMBL/GenBank/DDBJ databases">
        <title>Arsenicibacter rosenii gen. nov., sp. nov., an efficient arsenic-methylating bacterium isolated from an arsenic-contaminated paddy soil.</title>
        <authorList>
            <person name="Huang K."/>
        </authorList>
    </citation>
    <scope>NUCLEOTIDE SEQUENCE [LARGE SCALE GENOMIC DNA]</scope>
    <source>
        <strain evidence="2 3">SM-1</strain>
    </source>
</reference>
<evidence type="ECO:0000313" key="2">
    <source>
        <dbReference type="EMBL" id="OIN58721.1"/>
    </source>
</evidence>
<dbReference type="Proteomes" id="UP000181790">
    <property type="component" value="Unassembled WGS sequence"/>
</dbReference>
<dbReference type="OrthoDB" id="5109343at2"/>
<dbReference type="Gene3D" id="3.40.630.30">
    <property type="match status" value="1"/>
</dbReference>
<dbReference type="EMBL" id="MORL01000006">
    <property type="protein sequence ID" value="OIN58721.1"/>
    <property type="molecule type" value="Genomic_DNA"/>
</dbReference>
<keyword evidence="2" id="KW-0808">Transferase</keyword>
<evidence type="ECO:0000313" key="3">
    <source>
        <dbReference type="Proteomes" id="UP000181790"/>
    </source>
</evidence>
<keyword evidence="3" id="KW-1185">Reference proteome</keyword>
<dbReference type="GO" id="GO:0016747">
    <property type="term" value="F:acyltransferase activity, transferring groups other than amino-acyl groups"/>
    <property type="evidence" value="ECO:0007669"/>
    <property type="project" value="InterPro"/>
</dbReference>
<comment type="caution">
    <text evidence="2">The sequence shown here is derived from an EMBL/GenBank/DDBJ whole genome shotgun (WGS) entry which is preliminary data.</text>
</comment>
<dbReference type="AlphaFoldDB" id="A0A1S2VIY7"/>
<dbReference type="InterPro" id="IPR016181">
    <property type="entry name" value="Acyl_CoA_acyltransferase"/>
</dbReference>
<gene>
    <name evidence="2" type="ORF">BLX24_14290</name>
</gene>
<accession>A0A1S2VIY7</accession>
<organism evidence="2 3">
    <name type="scientific">Arsenicibacter rosenii</name>
    <dbReference type="NCBI Taxonomy" id="1750698"/>
    <lineage>
        <taxon>Bacteria</taxon>
        <taxon>Pseudomonadati</taxon>
        <taxon>Bacteroidota</taxon>
        <taxon>Cytophagia</taxon>
        <taxon>Cytophagales</taxon>
        <taxon>Spirosomataceae</taxon>
        <taxon>Arsenicibacter</taxon>
    </lineage>
</organism>
<dbReference type="SUPFAM" id="SSF55729">
    <property type="entry name" value="Acyl-CoA N-acyltransferases (Nat)"/>
    <property type="match status" value="1"/>
</dbReference>
<sequence>MQITLARTEADLQGILTLQQKNLTKNLPADIQSQQGFVTVEHDPDVLRKMNEAAPHVIAKDGDTVVGYAITMLSQFGESVPELVPLFARLDSLEYNGRSLGSQRYYVMGQICVGEGYRGQGIFDKLYQFHRETYSDRFDVFVTDISERNTRSQRAHERVGFRPISRFYDENLNETWIIVVWDWTL</sequence>
<dbReference type="InterPro" id="IPR000182">
    <property type="entry name" value="GNAT_dom"/>
</dbReference>
<proteinExistence type="predicted"/>
<feature type="domain" description="N-acetyltransferase" evidence="1">
    <location>
        <begin position="1"/>
        <end position="182"/>
    </location>
</feature>
<evidence type="ECO:0000259" key="1">
    <source>
        <dbReference type="PROSITE" id="PS51186"/>
    </source>
</evidence>
<dbReference type="RefSeq" id="WP_071503824.1">
    <property type="nucleotide sequence ID" value="NZ_MORL01000006.1"/>
</dbReference>
<name>A0A1S2VIY7_9BACT</name>